<name>A0A1M5ZIM2_9CLOT</name>
<dbReference type="InterPro" id="IPR023214">
    <property type="entry name" value="HAD_sf"/>
</dbReference>
<dbReference type="PANTHER" id="PTHR10000:SF8">
    <property type="entry name" value="HAD SUPERFAMILY HYDROLASE-LIKE, TYPE 3"/>
    <property type="match status" value="1"/>
</dbReference>
<dbReference type="SFLD" id="SFLDS00003">
    <property type="entry name" value="Haloacid_Dehalogenase"/>
    <property type="match status" value="1"/>
</dbReference>
<dbReference type="SUPFAM" id="SSF56784">
    <property type="entry name" value="HAD-like"/>
    <property type="match status" value="1"/>
</dbReference>
<proteinExistence type="predicted"/>
<dbReference type="CDD" id="cd07516">
    <property type="entry name" value="HAD_Pase"/>
    <property type="match status" value="1"/>
</dbReference>
<dbReference type="SFLD" id="SFLDG01144">
    <property type="entry name" value="C2.B.4:_PGP_Like"/>
    <property type="match status" value="1"/>
</dbReference>
<dbReference type="GO" id="GO:0005829">
    <property type="term" value="C:cytosol"/>
    <property type="evidence" value="ECO:0007669"/>
    <property type="project" value="TreeGrafter"/>
</dbReference>
<dbReference type="NCBIfam" id="TIGR01484">
    <property type="entry name" value="HAD-SF-IIB"/>
    <property type="match status" value="1"/>
</dbReference>
<dbReference type="Gene3D" id="3.30.1240.10">
    <property type="match status" value="1"/>
</dbReference>
<dbReference type="InterPro" id="IPR006379">
    <property type="entry name" value="HAD-SF_hydro_IIB"/>
</dbReference>
<reference evidence="1 2" key="1">
    <citation type="submission" date="2016-11" db="EMBL/GenBank/DDBJ databases">
        <authorList>
            <person name="Jaros S."/>
            <person name="Januszkiewicz K."/>
            <person name="Wedrychowicz H."/>
        </authorList>
    </citation>
    <scope>NUCLEOTIDE SEQUENCE [LARGE SCALE GENOMIC DNA]</scope>
    <source>
        <strain evidence="1 2">DSM 6191</strain>
    </source>
</reference>
<evidence type="ECO:0000313" key="1">
    <source>
        <dbReference type="EMBL" id="SHI24076.1"/>
    </source>
</evidence>
<dbReference type="SFLD" id="SFLDG01140">
    <property type="entry name" value="C2.B:_Phosphomannomutase_and_P"/>
    <property type="match status" value="1"/>
</dbReference>
<protein>
    <recommendedName>
        <fullName evidence="3">Sugar-phosphatase</fullName>
    </recommendedName>
</protein>
<evidence type="ECO:0000313" key="2">
    <source>
        <dbReference type="Proteomes" id="UP000184241"/>
    </source>
</evidence>
<dbReference type="GO" id="GO:0016791">
    <property type="term" value="F:phosphatase activity"/>
    <property type="evidence" value="ECO:0007669"/>
    <property type="project" value="UniProtKB-ARBA"/>
</dbReference>
<dbReference type="Gene3D" id="3.40.50.1000">
    <property type="entry name" value="HAD superfamily/HAD-like"/>
    <property type="match status" value="1"/>
</dbReference>
<dbReference type="EMBL" id="FQXU01000009">
    <property type="protein sequence ID" value="SHI24076.1"/>
    <property type="molecule type" value="Genomic_DNA"/>
</dbReference>
<dbReference type="Proteomes" id="UP000184241">
    <property type="component" value="Unassembled WGS sequence"/>
</dbReference>
<dbReference type="InterPro" id="IPR036412">
    <property type="entry name" value="HAD-like_sf"/>
</dbReference>
<dbReference type="AlphaFoldDB" id="A0A1M5ZIM2"/>
<dbReference type="InterPro" id="IPR000150">
    <property type="entry name" value="Cof"/>
</dbReference>
<dbReference type="RefSeq" id="WP_073020643.1">
    <property type="nucleotide sequence ID" value="NZ_FQXU01000009.1"/>
</dbReference>
<organism evidence="1 2">
    <name type="scientific">Clostridium intestinale DSM 6191</name>
    <dbReference type="NCBI Taxonomy" id="1121320"/>
    <lineage>
        <taxon>Bacteria</taxon>
        <taxon>Bacillati</taxon>
        <taxon>Bacillota</taxon>
        <taxon>Clostridia</taxon>
        <taxon>Eubacteriales</taxon>
        <taxon>Clostridiaceae</taxon>
        <taxon>Clostridium</taxon>
    </lineage>
</organism>
<gene>
    <name evidence="1" type="ORF">SAMN02745941_02980</name>
</gene>
<dbReference type="NCBIfam" id="TIGR00099">
    <property type="entry name" value="Cof-subfamily"/>
    <property type="match status" value="1"/>
</dbReference>
<evidence type="ECO:0008006" key="3">
    <source>
        <dbReference type="Google" id="ProtNLM"/>
    </source>
</evidence>
<accession>A0A1M5ZIM2</accession>
<dbReference type="PANTHER" id="PTHR10000">
    <property type="entry name" value="PHOSPHOSERINE PHOSPHATASE"/>
    <property type="match status" value="1"/>
</dbReference>
<dbReference type="Pfam" id="PF08282">
    <property type="entry name" value="Hydrolase_3"/>
    <property type="match status" value="1"/>
</dbReference>
<dbReference type="NCBIfam" id="NF007806">
    <property type="entry name" value="PRK10513.1"/>
    <property type="match status" value="1"/>
</dbReference>
<sequence>MYKLVAIDMDGTLLREDKSVSDRTREAIEAAKAKAVKIVLASGRPIEGINRYLEELDLISKEDYVLSYNGSLVLNTETKEVISSDILSGKDIHDLYKISKELGVNIHAFSRTHGLITPKTSTYTGVEAEINGIRINEMDFNLVDKNDEIVKIMFIDEPEILSKAVDNLPKDLYDKYTIVRSTPFFLEFLNINSNKGTGIEALANYLKIKKEEIICIGDADNDRHMVEYAGLGVAMENAIEDIKNISQYITSSNNDDGVAEVIEKFILNI</sequence>
<dbReference type="GO" id="GO:0000287">
    <property type="term" value="F:magnesium ion binding"/>
    <property type="evidence" value="ECO:0007669"/>
    <property type="project" value="TreeGrafter"/>
</dbReference>